<evidence type="ECO:0000256" key="2">
    <source>
        <dbReference type="SAM" id="Phobius"/>
    </source>
</evidence>
<dbReference type="RefSeq" id="WP_061078938.1">
    <property type="nucleotide sequence ID" value="NZ_JAAXPG010000008.1"/>
</dbReference>
<organism evidence="4 5">
    <name type="scientific">Nocardiopsis alborubida</name>
    <dbReference type="NCBI Taxonomy" id="146802"/>
    <lineage>
        <taxon>Bacteria</taxon>
        <taxon>Bacillati</taxon>
        <taxon>Actinomycetota</taxon>
        <taxon>Actinomycetes</taxon>
        <taxon>Streptosporangiales</taxon>
        <taxon>Nocardiopsidaceae</taxon>
        <taxon>Nocardiopsis</taxon>
    </lineage>
</organism>
<dbReference type="InterPro" id="IPR012551">
    <property type="entry name" value="DUF1707_SHOCT-like"/>
</dbReference>
<keyword evidence="2" id="KW-0812">Transmembrane</keyword>
<dbReference type="AlphaFoldDB" id="A0A7X6RQC9"/>
<feature type="region of interest" description="Disordered" evidence="1">
    <location>
        <begin position="62"/>
        <end position="112"/>
    </location>
</feature>
<feature type="transmembrane region" description="Helical" evidence="2">
    <location>
        <begin position="128"/>
        <end position="147"/>
    </location>
</feature>
<evidence type="ECO:0000313" key="5">
    <source>
        <dbReference type="Proteomes" id="UP000553209"/>
    </source>
</evidence>
<evidence type="ECO:0000259" key="3">
    <source>
        <dbReference type="Pfam" id="PF08044"/>
    </source>
</evidence>
<feature type="domain" description="DUF1707" evidence="3">
    <location>
        <begin position="11"/>
        <end position="63"/>
    </location>
</feature>
<proteinExistence type="predicted"/>
<protein>
    <submittedName>
        <fullName evidence="4">DUF1707 domain-containing protein</fullName>
    </submittedName>
</protein>
<name>A0A7X6RQC9_9ACTN</name>
<comment type="caution">
    <text evidence="4">The sequence shown here is derived from an EMBL/GenBank/DDBJ whole genome shotgun (WGS) entry which is preliminary data.</text>
</comment>
<evidence type="ECO:0000313" key="4">
    <source>
        <dbReference type="EMBL" id="NKY98092.1"/>
    </source>
</evidence>
<evidence type="ECO:0000256" key="1">
    <source>
        <dbReference type="SAM" id="MobiDB-lite"/>
    </source>
</evidence>
<reference evidence="4 5" key="1">
    <citation type="submission" date="2020-04" db="EMBL/GenBank/DDBJ databases">
        <title>MicrobeNet Type strains.</title>
        <authorList>
            <person name="Nicholson A.C."/>
        </authorList>
    </citation>
    <scope>NUCLEOTIDE SEQUENCE [LARGE SCALE GENOMIC DNA]</scope>
    <source>
        <strain evidence="4 5">ATCC 23612</strain>
    </source>
</reference>
<feature type="transmembrane region" description="Helical" evidence="2">
    <location>
        <begin position="153"/>
        <end position="172"/>
    </location>
</feature>
<keyword evidence="2" id="KW-0472">Membrane</keyword>
<accession>A0A7X6RQC9</accession>
<gene>
    <name evidence="4" type="ORF">HGB44_10570</name>
</gene>
<sequence length="179" mass="19547">MEDERLPLHRMRASDAERDLTVDRLTTAFVEGRLDHEEYDRRVGLALGAVLLGDLRPLTADLPVSPSTGHGIPSARPGADPRPVPPSEAARTDPGSQRGPRDDHEPPDAGDLSLLGAPWREWGDEWRWWTGVAVILTSVWGVVSLMGGEFVPYWPLVPLGIWAAVLLASAIWPSEGEPP</sequence>
<keyword evidence="2" id="KW-1133">Transmembrane helix</keyword>
<dbReference type="Pfam" id="PF08044">
    <property type="entry name" value="DUF1707"/>
    <property type="match status" value="1"/>
</dbReference>
<dbReference type="EMBL" id="JAAXPG010000008">
    <property type="protein sequence ID" value="NKY98092.1"/>
    <property type="molecule type" value="Genomic_DNA"/>
</dbReference>
<dbReference type="Proteomes" id="UP000553209">
    <property type="component" value="Unassembled WGS sequence"/>
</dbReference>
<keyword evidence="5" id="KW-1185">Reference proteome</keyword>